<dbReference type="Pfam" id="PF13858">
    <property type="entry name" value="DUF4199"/>
    <property type="match status" value="1"/>
</dbReference>
<keyword evidence="1" id="KW-0472">Membrane</keyword>
<feature type="transmembrane region" description="Helical" evidence="1">
    <location>
        <begin position="42"/>
        <end position="60"/>
    </location>
</feature>
<dbReference type="OrthoDB" id="660361at2"/>
<reference evidence="2 3" key="1">
    <citation type="submission" date="2019-10" db="EMBL/GenBank/DDBJ databases">
        <title>Genome sequence of Phaeocystidibacter marisrubri JCM30614 (type strain).</title>
        <authorList>
            <person name="Bowman J.P."/>
        </authorList>
    </citation>
    <scope>NUCLEOTIDE SEQUENCE [LARGE SCALE GENOMIC DNA]</scope>
    <source>
        <strain evidence="2 3">JCM 30614</strain>
    </source>
</reference>
<protein>
    <submittedName>
        <fullName evidence="2">DUF4199 domain-containing protein</fullName>
    </submittedName>
</protein>
<sequence length="175" mass="19937">MDPLLKKVAVRYGGIMSAIAVLYLVIAYVVDPYYIMWEFVRYPLNIVLLIMSVLTFKKWNGGYSSFKETFSAWILPTIMTTAILIVVKLILFWGIDPNFVTELRGYEVQFQQYVAKLANPTPEQLQMQAEMLDEQLAVKTKVGLINEYLFLIVVNTIFGLLISAALTKAKPLDTK</sequence>
<dbReference type="EMBL" id="WBVQ01000001">
    <property type="protein sequence ID" value="KAB2817431.1"/>
    <property type="molecule type" value="Genomic_DNA"/>
</dbReference>
<keyword evidence="1" id="KW-0812">Transmembrane</keyword>
<dbReference type="AlphaFoldDB" id="A0A6L3ZHV0"/>
<feature type="transmembrane region" description="Helical" evidence="1">
    <location>
        <begin position="12"/>
        <end position="30"/>
    </location>
</feature>
<evidence type="ECO:0000313" key="2">
    <source>
        <dbReference type="EMBL" id="KAB2817431.1"/>
    </source>
</evidence>
<organism evidence="2 3">
    <name type="scientific">Phaeocystidibacter marisrubri</name>
    <dbReference type="NCBI Taxonomy" id="1577780"/>
    <lineage>
        <taxon>Bacteria</taxon>
        <taxon>Pseudomonadati</taxon>
        <taxon>Bacteroidota</taxon>
        <taxon>Flavobacteriia</taxon>
        <taxon>Flavobacteriales</taxon>
        <taxon>Phaeocystidibacteraceae</taxon>
        <taxon>Phaeocystidibacter</taxon>
    </lineage>
</organism>
<evidence type="ECO:0000256" key="1">
    <source>
        <dbReference type="SAM" id="Phobius"/>
    </source>
</evidence>
<keyword evidence="1" id="KW-1133">Transmembrane helix</keyword>
<feature type="transmembrane region" description="Helical" evidence="1">
    <location>
        <begin position="148"/>
        <end position="167"/>
    </location>
</feature>
<dbReference type="RefSeq" id="WP_151692002.1">
    <property type="nucleotide sequence ID" value="NZ_BMGX01000002.1"/>
</dbReference>
<dbReference type="Proteomes" id="UP000484164">
    <property type="component" value="Unassembled WGS sequence"/>
</dbReference>
<feature type="transmembrane region" description="Helical" evidence="1">
    <location>
        <begin position="72"/>
        <end position="95"/>
    </location>
</feature>
<comment type="caution">
    <text evidence="2">The sequence shown here is derived from an EMBL/GenBank/DDBJ whole genome shotgun (WGS) entry which is preliminary data.</text>
</comment>
<dbReference type="InterPro" id="IPR025250">
    <property type="entry name" value="DUF4199"/>
</dbReference>
<gene>
    <name evidence="2" type="ORF">F8C82_03275</name>
</gene>
<evidence type="ECO:0000313" key="3">
    <source>
        <dbReference type="Proteomes" id="UP000484164"/>
    </source>
</evidence>
<accession>A0A6L3ZHV0</accession>
<keyword evidence="3" id="KW-1185">Reference proteome</keyword>
<name>A0A6L3ZHV0_9FLAO</name>
<proteinExistence type="predicted"/>